<evidence type="ECO:0000256" key="3">
    <source>
        <dbReference type="ARBA" id="ARBA00023163"/>
    </source>
</evidence>
<dbReference type="Gene3D" id="1.10.10.60">
    <property type="entry name" value="Homeodomain-like"/>
    <property type="match status" value="2"/>
</dbReference>
<keyword evidence="3" id="KW-0804">Transcription</keyword>
<dbReference type="PANTHER" id="PTHR43280">
    <property type="entry name" value="ARAC-FAMILY TRANSCRIPTIONAL REGULATOR"/>
    <property type="match status" value="1"/>
</dbReference>
<keyword evidence="6" id="KW-1185">Reference proteome</keyword>
<dbReference type="RefSeq" id="WP_170063226.1">
    <property type="nucleotide sequence ID" value="NZ_MSCN01000001.1"/>
</dbReference>
<dbReference type="EMBL" id="MSCN01000001">
    <property type="protein sequence ID" value="PQJ78518.1"/>
    <property type="molecule type" value="Genomic_DNA"/>
</dbReference>
<dbReference type="InterPro" id="IPR009057">
    <property type="entry name" value="Homeodomain-like_sf"/>
</dbReference>
<evidence type="ECO:0000313" key="6">
    <source>
        <dbReference type="Proteomes" id="UP000238882"/>
    </source>
</evidence>
<dbReference type="AlphaFoldDB" id="A0A2S7WLN9"/>
<evidence type="ECO:0000313" key="5">
    <source>
        <dbReference type="EMBL" id="PQJ78518.1"/>
    </source>
</evidence>
<dbReference type="PANTHER" id="PTHR43280:SF2">
    <property type="entry name" value="HTH-TYPE TRANSCRIPTIONAL REGULATOR EXSA"/>
    <property type="match status" value="1"/>
</dbReference>
<dbReference type="GO" id="GO:0003700">
    <property type="term" value="F:DNA-binding transcription factor activity"/>
    <property type="evidence" value="ECO:0007669"/>
    <property type="project" value="InterPro"/>
</dbReference>
<sequence length="136" mass="16019">MKSEEKTFYETKLVEVKNTCFSNDKQIEVIIETKRLIDNNSEKELSLDVISKIQFTSKYHLLRLFKRYYGQTPRQYLIDKRIEKSKQKLANGKGVSETCFEVGFESLGSFSKLLKKKQGNYLVNFKKSNFREVNNI</sequence>
<dbReference type="SMART" id="SM00342">
    <property type="entry name" value="HTH_ARAC"/>
    <property type="match status" value="1"/>
</dbReference>
<dbReference type="Proteomes" id="UP000238882">
    <property type="component" value="Unassembled WGS sequence"/>
</dbReference>
<evidence type="ECO:0000259" key="4">
    <source>
        <dbReference type="PROSITE" id="PS01124"/>
    </source>
</evidence>
<feature type="domain" description="HTH araC/xylS-type" evidence="4">
    <location>
        <begin position="31"/>
        <end position="128"/>
    </location>
</feature>
<comment type="caution">
    <text evidence="5">The sequence shown here is derived from an EMBL/GenBank/DDBJ whole genome shotgun (WGS) entry which is preliminary data.</text>
</comment>
<evidence type="ECO:0000256" key="1">
    <source>
        <dbReference type="ARBA" id="ARBA00023015"/>
    </source>
</evidence>
<dbReference type="InterPro" id="IPR018060">
    <property type="entry name" value="HTH_AraC"/>
</dbReference>
<gene>
    <name evidence="5" type="ORF">BTO18_04650</name>
</gene>
<reference evidence="5 6" key="1">
    <citation type="submission" date="2016-12" db="EMBL/GenBank/DDBJ databases">
        <title>Trade-off between light-utilization and light-protection in marine flavobacteria.</title>
        <authorList>
            <person name="Kumagai Y."/>
            <person name="Yoshizawa S."/>
            <person name="Kogure K."/>
            <person name="Iwasaki W."/>
        </authorList>
    </citation>
    <scope>NUCLEOTIDE SEQUENCE [LARGE SCALE GENOMIC DNA]</scope>
    <source>
        <strain evidence="5 6">NBRC 108759</strain>
    </source>
</reference>
<dbReference type="SUPFAM" id="SSF46689">
    <property type="entry name" value="Homeodomain-like"/>
    <property type="match status" value="1"/>
</dbReference>
<dbReference type="PROSITE" id="PS01124">
    <property type="entry name" value="HTH_ARAC_FAMILY_2"/>
    <property type="match status" value="1"/>
</dbReference>
<evidence type="ECO:0000256" key="2">
    <source>
        <dbReference type="ARBA" id="ARBA00023125"/>
    </source>
</evidence>
<dbReference type="Pfam" id="PF12833">
    <property type="entry name" value="HTH_18"/>
    <property type="match status" value="1"/>
</dbReference>
<keyword evidence="1" id="KW-0805">Transcription regulation</keyword>
<accession>A0A2S7WLN9</accession>
<organism evidence="5 6">
    <name type="scientific">Polaribacter porphyrae</name>
    <dbReference type="NCBI Taxonomy" id="1137780"/>
    <lineage>
        <taxon>Bacteria</taxon>
        <taxon>Pseudomonadati</taxon>
        <taxon>Bacteroidota</taxon>
        <taxon>Flavobacteriia</taxon>
        <taxon>Flavobacteriales</taxon>
        <taxon>Flavobacteriaceae</taxon>
    </lineage>
</organism>
<proteinExistence type="predicted"/>
<name>A0A2S7WLN9_9FLAO</name>
<protein>
    <recommendedName>
        <fullName evidence="4">HTH araC/xylS-type domain-containing protein</fullName>
    </recommendedName>
</protein>
<keyword evidence="2" id="KW-0238">DNA-binding</keyword>
<dbReference type="GO" id="GO:0043565">
    <property type="term" value="F:sequence-specific DNA binding"/>
    <property type="evidence" value="ECO:0007669"/>
    <property type="project" value="InterPro"/>
</dbReference>